<keyword evidence="1" id="KW-1133">Transmembrane helix</keyword>
<comment type="caution">
    <text evidence="2">The sequence shown here is derived from an EMBL/GenBank/DDBJ whole genome shotgun (WGS) entry which is preliminary data.</text>
</comment>
<sequence length="116" mass="13407">MQKLKSKLTKNIFIVLVVVIIGSYSFYQTRNIIKGPIIKIESPANGITVSDPNVYIKGMVKNAAYITMNGRQIFVNENNIFNEIVTLSYGYNVLEIEVKDKFERIKKERLELVYRD</sequence>
<proteinExistence type="predicted"/>
<dbReference type="AlphaFoldDB" id="A0A1F5EM25"/>
<name>A0A1F5EM25_9BACT</name>
<evidence type="ECO:0000313" key="2">
    <source>
        <dbReference type="EMBL" id="OGD68266.1"/>
    </source>
</evidence>
<dbReference type="Proteomes" id="UP000185891">
    <property type="component" value="Unassembled WGS sequence"/>
</dbReference>
<keyword evidence="1" id="KW-0472">Membrane</keyword>
<keyword evidence="1" id="KW-0812">Transmembrane</keyword>
<feature type="transmembrane region" description="Helical" evidence="1">
    <location>
        <begin position="12"/>
        <end position="27"/>
    </location>
</feature>
<organism evidence="2 3">
    <name type="scientific">Candidatus Campbellbacteria bacterium RIFCSPHIGHO2_12_FULL_35_10</name>
    <dbReference type="NCBI Taxonomy" id="1797578"/>
    <lineage>
        <taxon>Bacteria</taxon>
        <taxon>Candidatus Campbelliibacteriota</taxon>
    </lineage>
</organism>
<evidence type="ECO:0000256" key="1">
    <source>
        <dbReference type="SAM" id="Phobius"/>
    </source>
</evidence>
<protein>
    <submittedName>
        <fullName evidence="2">Uncharacterized protein</fullName>
    </submittedName>
</protein>
<evidence type="ECO:0000313" key="3">
    <source>
        <dbReference type="Proteomes" id="UP000185891"/>
    </source>
</evidence>
<dbReference type="InterPro" id="IPR013783">
    <property type="entry name" value="Ig-like_fold"/>
</dbReference>
<gene>
    <name evidence="2" type="ORF">A3E89_00420</name>
</gene>
<dbReference type="EMBL" id="MFAA01000039">
    <property type="protein sequence ID" value="OGD68266.1"/>
    <property type="molecule type" value="Genomic_DNA"/>
</dbReference>
<dbReference type="Gene3D" id="2.60.40.10">
    <property type="entry name" value="Immunoglobulins"/>
    <property type="match status" value="1"/>
</dbReference>
<reference evidence="2 3" key="1">
    <citation type="journal article" date="2016" name="Nat. Commun.">
        <title>Thousands of microbial genomes shed light on interconnected biogeochemical processes in an aquifer system.</title>
        <authorList>
            <person name="Anantharaman K."/>
            <person name="Brown C.T."/>
            <person name="Hug L.A."/>
            <person name="Sharon I."/>
            <person name="Castelle C.J."/>
            <person name="Probst A.J."/>
            <person name="Thomas B.C."/>
            <person name="Singh A."/>
            <person name="Wilkins M.J."/>
            <person name="Karaoz U."/>
            <person name="Brodie E.L."/>
            <person name="Williams K.H."/>
            <person name="Hubbard S.S."/>
            <person name="Banfield J.F."/>
        </authorList>
    </citation>
    <scope>NUCLEOTIDE SEQUENCE [LARGE SCALE GENOMIC DNA]</scope>
</reference>
<accession>A0A1F5EM25</accession>